<gene>
    <name evidence="6" type="ORF">SAMN04488057_104157</name>
</gene>
<proteinExistence type="predicted"/>
<sequence length="138" mass="14787">MTQKNKTSKAMNISLWAAQVILAVAFGMAGVSKSFSPIPELAAQLVWPGDIPEFLVRIIGISELAAAVGLLLPSLLRIKPKLTVWAAIGLVVVMVLALTFHIVRGEMFAIPINLGFGLVAAFIAWGRTKKAPIQPKTK</sequence>
<evidence type="ECO:0000313" key="6">
    <source>
        <dbReference type="EMBL" id="SHM86970.1"/>
    </source>
</evidence>
<keyword evidence="2 5" id="KW-0812">Transmembrane</keyword>
<feature type="transmembrane region" description="Helical" evidence="5">
    <location>
        <begin position="54"/>
        <end position="75"/>
    </location>
</feature>
<evidence type="ECO:0000313" key="7">
    <source>
        <dbReference type="Proteomes" id="UP000184513"/>
    </source>
</evidence>
<evidence type="ECO:0000256" key="1">
    <source>
        <dbReference type="ARBA" id="ARBA00004141"/>
    </source>
</evidence>
<evidence type="ECO:0000256" key="5">
    <source>
        <dbReference type="SAM" id="Phobius"/>
    </source>
</evidence>
<organism evidence="6 7">
    <name type="scientific">Cyclobacterium lianum</name>
    <dbReference type="NCBI Taxonomy" id="388280"/>
    <lineage>
        <taxon>Bacteria</taxon>
        <taxon>Pseudomonadati</taxon>
        <taxon>Bacteroidota</taxon>
        <taxon>Cytophagia</taxon>
        <taxon>Cytophagales</taxon>
        <taxon>Cyclobacteriaceae</taxon>
        <taxon>Cyclobacterium</taxon>
    </lineage>
</organism>
<dbReference type="STRING" id="388280.SAMN04488057_104157"/>
<dbReference type="GO" id="GO:0016020">
    <property type="term" value="C:membrane"/>
    <property type="evidence" value="ECO:0007669"/>
    <property type="project" value="UniProtKB-SubCell"/>
</dbReference>
<comment type="subcellular location">
    <subcellularLocation>
        <location evidence="1">Membrane</location>
        <topology evidence="1">Multi-pass membrane protein</topology>
    </subcellularLocation>
</comment>
<protein>
    <submittedName>
        <fullName evidence="6">DoxX-like family protein</fullName>
    </submittedName>
</protein>
<dbReference type="InterPro" id="IPR032808">
    <property type="entry name" value="DoxX"/>
</dbReference>
<keyword evidence="3 5" id="KW-1133">Transmembrane helix</keyword>
<feature type="transmembrane region" description="Helical" evidence="5">
    <location>
        <begin position="108"/>
        <end position="126"/>
    </location>
</feature>
<feature type="transmembrane region" description="Helical" evidence="5">
    <location>
        <begin position="82"/>
        <end position="102"/>
    </location>
</feature>
<keyword evidence="4 5" id="KW-0472">Membrane</keyword>
<evidence type="ECO:0000256" key="3">
    <source>
        <dbReference type="ARBA" id="ARBA00022989"/>
    </source>
</evidence>
<dbReference type="AlphaFoldDB" id="A0A1M7M892"/>
<reference evidence="6 7" key="1">
    <citation type="submission" date="2016-11" db="EMBL/GenBank/DDBJ databases">
        <authorList>
            <person name="Jaros S."/>
            <person name="Januszkiewicz K."/>
            <person name="Wedrychowicz H."/>
        </authorList>
    </citation>
    <scope>NUCLEOTIDE SEQUENCE [LARGE SCALE GENOMIC DNA]</scope>
    <source>
        <strain evidence="6 7">CGMCC 1.6102</strain>
    </source>
</reference>
<dbReference type="OrthoDB" id="3385086at2"/>
<name>A0A1M7M892_9BACT</name>
<evidence type="ECO:0000256" key="4">
    <source>
        <dbReference type="ARBA" id="ARBA00023136"/>
    </source>
</evidence>
<dbReference type="RefSeq" id="WP_014773246.1">
    <property type="nucleotide sequence ID" value="NZ_FRCY01000004.1"/>
</dbReference>
<accession>A0A1M7M892</accession>
<evidence type="ECO:0000256" key="2">
    <source>
        <dbReference type="ARBA" id="ARBA00022692"/>
    </source>
</evidence>
<dbReference type="EMBL" id="FRCY01000004">
    <property type="protein sequence ID" value="SHM86970.1"/>
    <property type="molecule type" value="Genomic_DNA"/>
</dbReference>
<dbReference type="Pfam" id="PF13564">
    <property type="entry name" value="DoxX_2"/>
    <property type="match status" value="1"/>
</dbReference>
<keyword evidence="7" id="KW-1185">Reference proteome</keyword>
<dbReference type="Proteomes" id="UP000184513">
    <property type="component" value="Unassembled WGS sequence"/>
</dbReference>